<dbReference type="Proteomes" id="UP001156856">
    <property type="component" value="Unassembled WGS sequence"/>
</dbReference>
<organism evidence="1 2">
    <name type="scientific">Methylobacterium oxalidis</name>
    <dbReference type="NCBI Taxonomy" id="944322"/>
    <lineage>
        <taxon>Bacteria</taxon>
        <taxon>Pseudomonadati</taxon>
        <taxon>Pseudomonadota</taxon>
        <taxon>Alphaproteobacteria</taxon>
        <taxon>Hyphomicrobiales</taxon>
        <taxon>Methylobacteriaceae</taxon>
        <taxon>Methylobacterium</taxon>
    </lineage>
</organism>
<name>A0ABQ6DN65_9HYPH</name>
<proteinExistence type="predicted"/>
<protein>
    <submittedName>
        <fullName evidence="1">Uncharacterized protein</fullName>
    </submittedName>
</protein>
<evidence type="ECO:0000313" key="1">
    <source>
        <dbReference type="EMBL" id="GLS65533.1"/>
    </source>
</evidence>
<accession>A0ABQ6DN65</accession>
<evidence type="ECO:0000313" key="2">
    <source>
        <dbReference type="Proteomes" id="UP001156856"/>
    </source>
</evidence>
<dbReference type="EMBL" id="BSPK01000073">
    <property type="protein sequence ID" value="GLS65533.1"/>
    <property type="molecule type" value="Genomic_DNA"/>
</dbReference>
<reference evidence="2" key="1">
    <citation type="journal article" date="2019" name="Int. J. Syst. Evol. Microbiol.">
        <title>The Global Catalogue of Microorganisms (GCM) 10K type strain sequencing project: providing services to taxonomists for standard genome sequencing and annotation.</title>
        <authorList>
            <consortium name="The Broad Institute Genomics Platform"/>
            <consortium name="The Broad Institute Genome Sequencing Center for Infectious Disease"/>
            <person name="Wu L."/>
            <person name="Ma J."/>
        </authorList>
    </citation>
    <scope>NUCLEOTIDE SEQUENCE [LARGE SCALE GENOMIC DNA]</scope>
    <source>
        <strain evidence="2">NBRC 107715</strain>
    </source>
</reference>
<comment type="caution">
    <text evidence="1">The sequence shown here is derived from an EMBL/GenBank/DDBJ whole genome shotgun (WGS) entry which is preliminary data.</text>
</comment>
<keyword evidence="2" id="KW-1185">Reference proteome</keyword>
<gene>
    <name evidence="1" type="ORF">GCM10007888_39150</name>
</gene>
<sequence>MHELLGCSPVALGLDEHVQHLAFRINGPPEVHLSVKITAGFLDGSACEA</sequence>